<gene>
    <name evidence="8" type="ordered locus">ABO_2051</name>
</gene>
<reference evidence="8 9" key="1">
    <citation type="journal article" date="2006" name="Nat. Biotechnol.">
        <title>Genome sequence of the ubiquitous hydrocarbon-degrading marine bacterium Alcanivorax borkumensis.</title>
        <authorList>
            <person name="Schneiker S."/>
            <person name="Martins dos Santos V.A.P."/>
            <person name="Bartels D."/>
            <person name="Bekel T."/>
            <person name="Brecht M."/>
            <person name="Buhrmester J."/>
            <person name="Chernikova T.N."/>
            <person name="Denaro R."/>
            <person name="Ferrer M."/>
            <person name="Gertler C."/>
            <person name="Goesmann A."/>
            <person name="Golyshina O.V."/>
            <person name="Kaminski F."/>
            <person name="Khachane A.N."/>
            <person name="Lang S."/>
            <person name="Linke B."/>
            <person name="McHardy A.C."/>
            <person name="Meyer F."/>
            <person name="Nechitaylo T."/>
            <person name="Puehler A."/>
            <person name="Regenhardt D."/>
            <person name="Rupp O."/>
            <person name="Sabirova J.S."/>
            <person name="Selbitschka W."/>
            <person name="Yakimov M.M."/>
            <person name="Timmis K.N."/>
            <person name="Vorhoelter F.-J."/>
            <person name="Weidner S."/>
            <person name="Kaiser O."/>
            <person name="Golyshin P.N."/>
        </authorList>
    </citation>
    <scope>NUCLEOTIDE SEQUENCE [LARGE SCALE GENOMIC DNA]</scope>
    <source>
        <strain evidence="9">ATCC 700651 / DSM 11573 / NCIMB 13689 / SK2</strain>
    </source>
</reference>
<dbReference type="InterPro" id="IPR050638">
    <property type="entry name" value="AA-Vitamin_Transporters"/>
</dbReference>
<evidence type="ECO:0000256" key="4">
    <source>
        <dbReference type="ARBA" id="ARBA00022989"/>
    </source>
</evidence>
<feature type="transmembrane region" description="Helical" evidence="6">
    <location>
        <begin position="155"/>
        <end position="173"/>
    </location>
</feature>
<feature type="transmembrane region" description="Helical" evidence="6">
    <location>
        <begin position="269"/>
        <end position="289"/>
    </location>
</feature>
<dbReference type="PANTHER" id="PTHR32322">
    <property type="entry name" value="INNER MEMBRANE TRANSPORTER"/>
    <property type="match status" value="1"/>
</dbReference>
<feature type="transmembrane region" description="Helical" evidence="6">
    <location>
        <begin position="90"/>
        <end position="107"/>
    </location>
</feature>
<evidence type="ECO:0000313" key="8">
    <source>
        <dbReference type="EMBL" id="CAL17499.1"/>
    </source>
</evidence>
<dbReference type="RefSeq" id="WP_011589330.1">
    <property type="nucleotide sequence ID" value="NC_008260.1"/>
</dbReference>
<feature type="transmembrane region" description="Helical" evidence="6">
    <location>
        <begin position="31"/>
        <end position="51"/>
    </location>
</feature>
<dbReference type="InterPro" id="IPR037185">
    <property type="entry name" value="EmrE-like"/>
</dbReference>
<dbReference type="InterPro" id="IPR000620">
    <property type="entry name" value="EamA_dom"/>
</dbReference>
<feature type="transmembrane region" description="Helical" evidence="6">
    <location>
        <begin position="215"/>
        <end position="234"/>
    </location>
</feature>
<feature type="transmembrane region" description="Helical" evidence="6">
    <location>
        <begin position="185"/>
        <end position="203"/>
    </location>
</feature>
<name>Q0VMU9_ALCBS</name>
<evidence type="ECO:0000256" key="5">
    <source>
        <dbReference type="ARBA" id="ARBA00023136"/>
    </source>
</evidence>
<comment type="subcellular location">
    <subcellularLocation>
        <location evidence="1">Membrane</location>
        <topology evidence="1">Multi-pass membrane protein</topology>
    </subcellularLocation>
</comment>
<keyword evidence="3 6" id="KW-0812">Transmembrane</keyword>
<evidence type="ECO:0000256" key="2">
    <source>
        <dbReference type="ARBA" id="ARBA00007362"/>
    </source>
</evidence>
<keyword evidence="9" id="KW-1185">Reference proteome</keyword>
<feature type="domain" description="EamA" evidence="7">
    <location>
        <begin position="7"/>
        <end position="135"/>
    </location>
</feature>
<evidence type="ECO:0000256" key="3">
    <source>
        <dbReference type="ARBA" id="ARBA00022692"/>
    </source>
</evidence>
<dbReference type="eggNOG" id="COG0697">
    <property type="taxonomic scope" value="Bacteria"/>
</dbReference>
<dbReference type="GO" id="GO:0016020">
    <property type="term" value="C:membrane"/>
    <property type="evidence" value="ECO:0007669"/>
    <property type="project" value="UniProtKB-SubCell"/>
</dbReference>
<dbReference type="KEGG" id="abo:ABO_2051"/>
<dbReference type="SUPFAM" id="SSF103481">
    <property type="entry name" value="Multidrug resistance efflux transporter EmrE"/>
    <property type="match status" value="2"/>
</dbReference>
<sequence>MPTLAAYLIVVAVWATTPLGIKWSGDAMAPLAAAGVRMGIAALLGLGWLWIKRQPLPLHARARLSYLASLPGIFGAMGCSYMAAVHLPSGLISVIFGLAPLLSGLMLQALPGGLRLNRWHWSACLIGLAGLVLVFDDSLQVLVAGQGMGGRGVGLLWMLSAVTLFAGSGIAVQRVGAGLQPMQQTVGGLLLSLPCYAIGMAITGQTLSFSGDYRGLSAILYLAVFGSLLGFYCYYQVLARLSAATVALVTLITPVLALSLGSLLNGESLGVLVLVGAALIVLALSLFLLGDHKIRRQLKQLTKADA</sequence>
<accession>Q0VMU9</accession>
<dbReference type="AlphaFoldDB" id="Q0VMU9"/>
<dbReference type="EMBL" id="AM286690">
    <property type="protein sequence ID" value="CAL17499.1"/>
    <property type="molecule type" value="Genomic_DNA"/>
</dbReference>
<organism evidence="8 9">
    <name type="scientific">Alcanivorax borkumensis (strain ATCC 700651 / DSM 11573 / NCIMB 13689 / SK2)</name>
    <dbReference type="NCBI Taxonomy" id="393595"/>
    <lineage>
        <taxon>Bacteria</taxon>
        <taxon>Pseudomonadati</taxon>
        <taxon>Pseudomonadota</taxon>
        <taxon>Gammaproteobacteria</taxon>
        <taxon>Oceanospirillales</taxon>
        <taxon>Alcanivoracaceae</taxon>
        <taxon>Alcanivorax</taxon>
    </lineage>
</organism>
<feature type="transmembrane region" description="Helical" evidence="6">
    <location>
        <begin position="241"/>
        <end position="263"/>
    </location>
</feature>
<dbReference type="Proteomes" id="UP000008871">
    <property type="component" value="Chromosome"/>
</dbReference>
<evidence type="ECO:0000313" key="9">
    <source>
        <dbReference type="Proteomes" id="UP000008871"/>
    </source>
</evidence>
<dbReference type="HOGENOM" id="CLU_033863_5_1_6"/>
<comment type="similarity">
    <text evidence="2">Belongs to the EamA transporter family.</text>
</comment>
<keyword evidence="4 6" id="KW-1133">Transmembrane helix</keyword>
<feature type="transmembrane region" description="Helical" evidence="6">
    <location>
        <begin position="63"/>
        <end position="84"/>
    </location>
</feature>
<evidence type="ECO:0000256" key="6">
    <source>
        <dbReference type="SAM" id="Phobius"/>
    </source>
</evidence>
<proteinExistence type="inferred from homology"/>
<evidence type="ECO:0000259" key="7">
    <source>
        <dbReference type="Pfam" id="PF00892"/>
    </source>
</evidence>
<dbReference type="OrthoDB" id="9776210at2"/>
<evidence type="ECO:0000256" key="1">
    <source>
        <dbReference type="ARBA" id="ARBA00004141"/>
    </source>
</evidence>
<dbReference type="PANTHER" id="PTHR32322:SF2">
    <property type="entry name" value="EAMA DOMAIN-CONTAINING PROTEIN"/>
    <property type="match status" value="1"/>
</dbReference>
<protein>
    <submittedName>
        <fullName evidence="8">Membrane protein, putative</fullName>
    </submittedName>
</protein>
<feature type="transmembrane region" description="Helical" evidence="6">
    <location>
        <begin position="119"/>
        <end position="135"/>
    </location>
</feature>
<feature type="domain" description="EamA" evidence="7">
    <location>
        <begin position="154"/>
        <end position="288"/>
    </location>
</feature>
<keyword evidence="5 6" id="KW-0472">Membrane</keyword>
<dbReference type="Pfam" id="PF00892">
    <property type="entry name" value="EamA"/>
    <property type="match status" value="2"/>
</dbReference>